<protein>
    <submittedName>
        <fullName evidence="1">Thioredoxin reductase GliT</fullName>
    </submittedName>
</protein>
<sequence>MAQTLYDALIVGGGPAGLSMAAALARQVYSVLVLDSGEYRNARAAHMHTVPGFDHVPPAAYRAKIRDDLAARYPHVEGNVYRAKTLGLATGVRDVPPADVPGYDECWALGV</sequence>
<dbReference type="STRING" id="1081109.A0A167YVB4"/>
<accession>A0A167YVB4</accession>
<reference evidence="1 2" key="1">
    <citation type="journal article" date="2016" name="Genome Biol. Evol.">
        <title>Divergent and convergent evolution of fungal pathogenicity.</title>
        <authorList>
            <person name="Shang Y."/>
            <person name="Xiao G."/>
            <person name="Zheng P."/>
            <person name="Cen K."/>
            <person name="Zhan S."/>
            <person name="Wang C."/>
        </authorList>
    </citation>
    <scope>NUCLEOTIDE SEQUENCE [LARGE SCALE GENOMIC DNA]</scope>
    <source>
        <strain evidence="1 2">RCEF 2490</strain>
    </source>
</reference>
<comment type="caution">
    <text evidence="1">The sequence shown here is derived from an EMBL/GenBank/DDBJ whole genome shotgun (WGS) entry which is preliminary data.</text>
</comment>
<dbReference type="AlphaFoldDB" id="A0A167YVB4"/>
<dbReference type="Pfam" id="PF13450">
    <property type="entry name" value="NAD_binding_8"/>
    <property type="match status" value="1"/>
</dbReference>
<dbReference type="InterPro" id="IPR036188">
    <property type="entry name" value="FAD/NAD-bd_sf"/>
</dbReference>
<dbReference type="Proteomes" id="UP000078544">
    <property type="component" value="Unassembled WGS sequence"/>
</dbReference>
<proteinExistence type="predicted"/>
<dbReference type="SUPFAM" id="SSF51905">
    <property type="entry name" value="FAD/NAD(P)-binding domain"/>
    <property type="match status" value="1"/>
</dbReference>
<dbReference type="Gene3D" id="3.50.50.60">
    <property type="entry name" value="FAD/NAD(P)-binding domain"/>
    <property type="match status" value="1"/>
</dbReference>
<name>A0A167YVB4_9HYPO</name>
<keyword evidence="2" id="KW-1185">Reference proteome</keyword>
<evidence type="ECO:0000313" key="2">
    <source>
        <dbReference type="Proteomes" id="UP000078544"/>
    </source>
</evidence>
<gene>
    <name evidence="1" type="ORF">AAL_06559</name>
</gene>
<organism evidence="1 2">
    <name type="scientific">Moelleriella libera RCEF 2490</name>
    <dbReference type="NCBI Taxonomy" id="1081109"/>
    <lineage>
        <taxon>Eukaryota</taxon>
        <taxon>Fungi</taxon>
        <taxon>Dikarya</taxon>
        <taxon>Ascomycota</taxon>
        <taxon>Pezizomycotina</taxon>
        <taxon>Sordariomycetes</taxon>
        <taxon>Hypocreomycetidae</taxon>
        <taxon>Hypocreales</taxon>
        <taxon>Clavicipitaceae</taxon>
        <taxon>Moelleriella</taxon>
    </lineage>
</organism>
<dbReference type="EMBL" id="AZGY01000017">
    <property type="protein sequence ID" value="KZZ91805.1"/>
    <property type="molecule type" value="Genomic_DNA"/>
</dbReference>
<dbReference type="OrthoDB" id="10260355at2759"/>
<evidence type="ECO:0000313" key="1">
    <source>
        <dbReference type="EMBL" id="KZZ91805.1"/>
    </source>
</evidence>